<dbReference type="InterPro" id="IPR001017">
    <property type="entry name" value="DH_E1"/>
</dbReference>
<dbReference type="NCBIfam" id="NF008907">
    <property type="entry name" value="PRK12270.1"/>
    <property type="match status" value="1"/>
</dbReference>
<evidence type="ECO:0000256" key="2">
    <source>
        <dbReference type="ARBA" id="ARBA00003906"/>
    </source>
</evidence>
<dbReference type="Gene3D" id="3.40.50.12470">
    <property type="match status" value="1"/>
</dbReference>
<sequence>MQLDFGINAGFVEELYAQYLENPEKVDPSWRTFFEGRRGPSQTAAPVVRAPVQVAPPAASPVTSPAPLAEPPRYTNGGAAPAQASLFTQEPARRQRRSSPPPPPPRVPGFDFISSEQEMMSTAATRARVYQLVNAYRVRGHLFAHIDPLGLPPPAPPELNLDNFDLSEADLDQPFPTVDLAGLPAISTLREIMNRLEETYCRSIGVEFTHIEDPDQRVWLQRRMEATKNRLELSRDKQLRILTKLSDAEIFEQFIHRSYEAGTKRFSLEGGEALIPLLDLLIERAGAEGVDEIVFGMAHRGRLNVLSNILEKSPREIFAHFEDKDPERYVGAGDVKYHLGYSNDRITESGHKVHLTLTFNPSHLEFVNPVVEGRVRAKQDRIGAGSPDAARKVMPLLIHGDAAFIGQGIVPETLNMSNLEGYRTGGTIHVIVNNQVGFTTNPSESRSTRYASDITRMLKVPVFHVNGEDPEAVAQVALLASEWRQRFGLDVVIDMYCYRRYGHNEGDEPRYTQPRMYAVIDKKPTVRQMYVKRLVAMGQVSEEKAEEILVRRREALNVALQEVKQKGFAPVTYAMAGVWSSYRGGRDAATPEVPTGVPADKLIDLSRRLLELPGDFKVHPKVMPILKARHDRLVKGEPFDWGTGEMLAYASLLSEKTPVRISGQDVRRGTFSHRHAVVVDIETGESFAPLSRVAEGPARLDIHNSPLSEAGVLGFEFGYALDYPDALVIWEAQFGDFLNGAQVIVDQFITSSEDKWHRLSGLVLFLPHGYEGQGPEHSSARMERFLQNSAEDNIQVCNLTTPAQLFHVLRRQVLRPWRKPLIIATPKSLLRVATTAKGPRPVSTIDDLANGRFQRAIGDDVVDPSEVKKILLCSGKVYYDLAVTREQRGLKDVAIVRLEQLFPLNRELTDVLANYKEGTKLVWVQEEPINYGAWYYINAVLPQFLGGRFPLSVVGRQPSASPATGSKASHNLEQKRLMDEAFA</sequence>
<name>A0ABT5F2K6_9BACT</name>
<dbReference type="EC" id="1.2.4.2" evidence="4"/>
<organism evidence="9 10">
    <name type="scientific">Polyangium mundeleinium</name>
    <dbReference type="NCBI Taxonomy" id="2995306"/>
    <lineage>
        <taxon>Bacteria</taxon>
        <taxon>Pseudomonadati</taxon>
        <taxon>Myxococcota</taxon>
        <taxon>Polyangia</taxon>
        <taxon>Polyangiales</taxon>
        <taxon>Polyangiaceae</taxon>
        <taxon>Polyangium</taxon>
    </lineage>
</organism>
<dbReference type="NCBIfam" id="TIGR00239">
    <property type="entry name" value="2oxo_dh_E1"/>
    <property type="match status" value="1"/>
</dbReference>
<dbReference type="InterPro" id="IPR029061">
    <property type="entry name" value="THDP-binding"/>
</dbReference>
<evidence type="ECO:0000256" key="5">
    <source>
        <dbReference type="ARBA" id="ARBA00023002"/>
    </source>
</evidence>
<dbReference type="PANTHER" id="PTHR23152:SF4">
    <property type="entry name" value="2-OXOADIPATE DEHYDROGENASE COMPLEX COMPONENT E1"/>
    <property type="match status" value="1"/>
</dbReference>
<comment type="function">
    <text evidence="2">E1 component of the 2-oxoglutarate dehydrogenase (OGDH) complex which catalyzes the decarboxylation of 2-oxoglutarate, the first step in the conversion of 2-oxoglutarate to succinyl-CoA and CO(2).</text>
</comment>
<evidence type="ECO:0000313" key="10">
    <source>
        <dbReference type="Proteomes" id="UP001221411"/>
    </source>
</evidence>
<dbReference type="Proteomes" id="UP001221411">
    <property type="component" value="Unassembled WGS sequence"/>
</dbReference>
<dbReference type="RefSeq" id="WP_271926178.1">
    <property type="nucleotide sequence ID" value="NZ_JAQNDO010000001.1"/>
</dbReference>
<accession>A0ABT5F2K6</accession>
<dbReference type="Pfam" id="PF02779">
    <property type="entry name" value="Transket_pyr"/>
    <property type="match status" value="1"/>
</dbReference>
<evidence type="ECO:0000256" key="4">
    <source>
        <dbReference type="ARBA" id="ARBA00012280"/>
    </source>
</evidence>
<evidence type="ECO:0000256" key="6">
    <source>
        <dbReference type="ARBA" id="ARBA00023052"/>
    </source>
</evidence>
<dbReference type="InterPro" id="IPR032106">
    <property type="entry name" value="2-oxogl_dehyd_N"/>
</dbReference>
<dbReference type="InterPro" id="IPR031717">
    <property type="entry name" value="ODO-1/KGD_C"/>
</dbReference>
<dbReference type="Pfam" id="PF16078">
    <property type="entry name" value="2-oxogl_dehyd_N"/>
    <property type="match status" value="1"/>
</dbReference>
<dbReference type="Gene3D" id="3.40.50.970">
    <property type="match status" value="1"/>
</dbReference>
<dbReference type="InterPro" id="IPR042179">
    <property type="entry name" value="KGD_C_sf"/>
</dbReference>
<evidence type="ECO:0000256" key="1">
    <source>
        <dbReference type="ARBA" id="ARBA00001964"/>
    </source>
</evidence>
<dbReference type="PANTHER" id="PTHR23152">
    <property type="entry name" value="2-OXOGLUTARATE DEHYDROGENASE"/>
    <property type="match status" value="1"/>
</dbReference>
<comment type="caution">
    <text evidence="9">The sequence shown here is derived from an EMBL/GenBank/DDBJ whole genome shotgun (WGS) entry which is preliminary data.</text>
</comment>
<dbReference type="GO" id="GO:0004591">
    <property type="term" value="F:oxoglutarate dehydrogenase (succinyl-transferring) activity"/>
    <property type="evidence" value="ECO:0007669"/>
    <property type="project" value="UniProtKB-EC"/>
</dbReference>
<feature type="compositionally biased region" description="Low complexity" evidence="7">
    <location>
        <begin position="56"/>
        <end position="67"/>
    </location>
</feature>
<evidence type="ECO:0000313" key="9">
    <source>
        <dbReference type="EMBL" id="MDC0747633.1"/>
    </source>
</evidence>
<dbReference type="EMBL" id="JAQNDO010000001">
    <property type="protein sequence ID" value="MDC0747633.1"/>
    <property type="molecule type" value="Genomic_DNA"/>
</dbReference>
<comment type="similarity">
    <text evidence="3">Belongs to the alpha-ketoglutarate dehydrogenase family.</text>
</comment>
<evidence type="ECO:0000259" key="8">
    <source>
        <dbReference type="SMART" id="SM00861"/>
    </source>
</evidence>
<dbReference type="PIRSF" id="PIRSF000157">
    <property type="entry name" value="Oxoglu_dh_E1"/>
    <property type="match status" value="1"/>
</dbReference>
<dbReference type="SMART" id="SM00861">
    <property type="entry name" value="Transket_pyr"/>
    <property type="match status" value="1"/>
</dbReference>
<dbReference type="Gene3D" id="3.40.50.11610">
    <property type="entry name" value="Multifunctional 2-oxoglutarate metabolism enzyme, C-terminal domain"/>
    <property type="match status" value="1"/>
</dbReference>
<dbReference type="NCBIfam" id="NF006914">
    <property type="entry name" value="PRK09404.1"/>
    <property type="match status" value="1"/>
</dbReference>
<dbReference type="SUPFAM" id="SSF52518">
    <property type="entry name" value="Thiamin diphosphate-binding fold (THDP-binding)"/>
    <property type="match status" value="2"/>
</dbReference>
<protein>
    <recommendedName>
        <fullName evidence="4">oxoglutarate dehydrogenase (succinyl-transferring)</fullName>
        <ecNumber evidence="4">1.2.4.2</ecNumber>
    </recommendedName>
</protein>
<dbReference type="Pfam" id="PF16870">
    <property type="entry name" value="OxoGdeHyase_C"/>
    <property type="match status" value="1"/>
</dbReference>
<feature type="domain" description="Transketolase-like pyrimidine-binding" evidence="8">
    <location>
        <begin position="639"/>
        <end position="832"/>
    </location>
</feature>
<keyword evidence="10" id="KW-1185">Reference proteome</keyword>
<dbReference type="InterPro" id="IPR011603">
    <property type="entry name" value="2oxoglutarate_DH_E1"/>
</dbReference>
<dbReference type="InterPro" id="IPR005475">
    <property type="entry name" value="Transketolase-like_Pyr-bd"/>
</dbReference>
<gene>
    <name evidence="9" type="ORF">POL67_40245</name>
</gene>
<keyword evidence="5 9" id="KW-0560">Oxidoreductase</keyword>
<feature type="region of interest" description="Disordered" evidence="7">
    <location>
        <begin position="56"/>
        <end position="111"/>
    </location>
</feature>
<keyword evidence="6" id="KW-0786">Thiamine pyrophosphate</keyword>
<dbReference type="Gene3D" id="1.10.287.1150">
    <property type="entry name" value="TPP helical domain"/>
    <property type="match status" value="1"/>
</dbReference>
<evidence type="ECO:0000256" key="3">
    <source>
        <dbReference type="ARBA" id="ARBA00006936"/>
    </source>
</evidence>
<proteinExistence type="inferred from homology"/>
<reference evidence="9 10" key="1">
    <citation type="submission" date="2022-11" db="EMBL/GenBank/DDBJ databases">
        <title>Minimal conservation of predation-associated metabolite biosynthetic gene clusters underscores biosynthetic potential of Myxococcota including descriptions for ten novel species: Archangium lansinium sp. nov., Myxococcus landrumus sp. nov., Nannocystis bai.</title>
        <authorList>
            <person name="Ahearne A."/>
            <person name="Stevens C."/>
            <person name="Dowd S."/>
        </authorList>
    </citation>
    <scope>NUCLEOTIDE SEQUENCE [LARGE SCALE GENOMIC DNA]</scope>
    <source>
        <strain evidence="9 10">RJM3</strain>
    </source>
</reference>
<dbReference type="Pfam" id="PF00676">
    <property type="entry name" value="E1_dh"/>
    <property type="match status" value="1"/>
</dbReference>
<dbReference type="CDD" id="cd02016">
    <property type="entry name" value="TPP_E1_OGDC_like"/>
    <property type="match status" value="1"/>
</dbReference>
<comment type="cofactor">
    <cofactor evidence="1">
        <name>thiamine diphosphate</name>
        <dbReference type="ChEBI" id="CHEBI:58937"/>
    </cofactor>
</comment>
<evidence type="ECO:0000256" key="7">
    <source>
        <dbReference type="SAM" id="MobiDB-lite"/>
    </source>
</evidence>